<accession>A0A821SBH1</accession>
<reference evidence="1" key="1">
    <citation type="submission" date="2021-02" db="EMBL/GenBank/DDBJ databases">
        <authorList>
            <person name="Nowell W R."/>
        </authorList>
    </citation>
    <scope>NUCLEOTIDE SEQUENCE</scope>
</reference>
<protein>
    <submittedName>
        <fullName evidence="1">Uncharacterized protein</fullName>
    </submittedName>
</protein>
<organism evidence="1 2">
    <name type="scientific">Rotaria socialis</name>
    <dbReference type="NCBI Taxonomy" id="392032"/>
    <lineage>
        <taxon>Eukaryota</taxon>
        <taxon>Metazoa</taxon>
        <taxon>Spiralia</taxon>
        <taxon>Gnathifera</taxon>
        <taxon>Rotifera</taxon>
        <taxon>Eurotatoria</taxon>
        <taxon>Bdelloidea</taxon>
        <taxon>Philodinida</taxon>
        <taxon>Philodinidae</taxon>
        <taxon>Rotaria</taxon>
    </lineage>
</organism>
<comment type="caution">
    <text evidence="1">The sequence shown here is derived from an EMBL/GenBank/DDBJ whole genome shotgun (WGS) entry which is preliminary data.</text>
</comment>
<evidence type="ECO:0000313" key="1">
    <source>
        <dbReference type="EMBL" id="CAF4857112.1"/>
    </source>
</evidence>
<keyword evidence="2" id="KW-1185">Reference proteome</keyword>
<sequence length="9" mass="890">MTTGGHGET</sequence>
<evidence type="ECO:0000313" key="2">
    <source>
        <dbReference type="Proteomes" id="UP000663873"/>
    </source>
</evidence>
<gene>
    <name evidence="1" type="ORF">UJA718_LOCUS43727</name>
</gene>
<dbReference type="Proteomes" id="UP000663873">
    <property type="component" value="Unassembled WGS sequence"/>
</dbReference>
<name>A0A821SBH1_9BILA</name>
<feature type="non-terminal residue" evidence="1">
    <location>
        <position position="9"/>
    </location>
</feature>
<dbReference type="EMBL" id="CAJOBP010062824">
    <property type="protein sequence ID" value="CAF4857112.1"/>
    <property type="molecule type" value="Genomic_DNA"/>
</dbReference>
<proteinExistence type="predicted"/>